<feature type="binding site" evidence="11">
    <location>
        <begin position="11"/>
        <end position="16"/>
    </location>
    <ligand>
        <name>ATP</name>
        <dbReference type="ChEBI" id="CHEBI:30616"/>
    </ligand>
</feature>
<keyword evidence="11" id="KW-0460">Magnesium</keyword>
<dbReference type="InterPro" id="IPR027417">
    <property type="entry name" value="P-loop_NTPase"/>
</dbReference>
<dbReference type="GO" id="GO:0009073">
    <property type="term" value="P:aromatic amino acid family biosynthetic process"/>
    <property type="evidence" value="ECO:0007669"/>
    <property type="project" value="UniProtKB-KW"/>
</dbReference>
<dbReference type="EC" id="2.7.1.71" evidence="3 11"/>
<dbReference type="PANTHER" id="PTHR21087">
    <property type="entry name" value="SHIKIMATE KINASE"/>
    <property type="match status" value="1"/>
</dbReference>
<dbReference type="GO" id="GO:0009423">
    <property type="term" value="P:chorismate biosynthetic process"/>
    <property type="evidence" value="ECO:0007669"/>
    <property type="project" value="UniProtKB-UniRule"/>
</dbReference>
<dbReference type="GO" id="GO:0008652">
    <property type="term" value="P:amino acid biosynthetic process"/>
    <property type="evidence" value="ECO:0007669"/>
    <property type="project" value="UniProtKB-KW"/>
</dbReference>
<keyword evidence="11" id="KW-0963">Cytoplasm</keyword>
<reference evidence="12 13" key="1">
    <citation type="submission" date="2016-10" db="EMBL/GenBank/DDBJ databases">
        <authorList>
            <person name="de Groot N.N."/>
        </authorList>
    </citation>
    <scope>NUCLEOTIDE SEQUENCE [LARGE SCALE GENOMIC DNA]</scope>
    <source>
        <strain evidence="12 13">CGMCC 1.6502</strain>
    </source>
</reference>
<evidence type="ECO:0000256" key="2">
    <source>
        <dbReference type="ARBA" id="ARBA00006997"/>
    </source>
</evidence>
<keyword evidence="6 11" id="KW-0547">Nucleotide-binding</keyword>
<feature type="binding site" evidence="11">
    <location>
        <position position="116"/>
    </location>
    <ligand>
        <name>ATP</name>
        <dbReference type="ChEBI" id="CHEBI:30616"/>
    </ligand>
</feature>
<comment type="cofactor">
    <cofactor evidence="11">
        <name>Mg(2+)</name>
        <dbReference type="ChEBI" id="CHEBI:18420"/>
    </cofactor>
    <text evidence="11">Binds 1 Mg(2+) ion per subunit.</text>
</comment>
<dbReference type="PANTHER" id="PTHR21087:SF16">
    <property type="entry name" value="SHIKIMATE KINASE 1, CHLOROPLASTIC"/>
    <property type="match status" value="1"/>
</dbReference>
<dbReference type="PRINTS" id="PR01100">
    <property type="entry name" value="SHIKIMTKNASE"/>
</dbReference>
<evidence type="ECO:0000313" key="13">
    <source>
        <dbReference type="Proteomes" id="UP000198694"/>
    </source>
</evidence>
<evidence type="ECO:0000256" key="7">
    <source>
        <dbReference type="ARBA" id="ARBA00022777"/>
    </source>
</evidence>
<gene>
    <name evidence="11" type="primary">aroK</name>
    <name evidence="12" type="ORF">SAMN05216243_3544</name>
</gene>
<evidence type="ECO:0000256" key="6">
    <source>
        <dbReference type="ARBA" id="ARBA00022741"/>
    </source>
</evidence>
<dbReference type="PROSITE" id="PS01128">
    <property type="entry name" value="SHIKIMATE_KINASE"/>
    <property type="match status" value="1"/>
</dbReference>
<evidence type="ECO:0000313" key="12">
    <source>
        <dbReference type="EMBL" id="SDK55232.1"/>
    </source>
</evidence>
<comment type="function">
    <text evidence="11">Catalyzes the specific phosphorylation of the 3-hydroxyl group of shikimic acid using ATP as a cosubstrate.</text>
</comment>
<keyword evidence="4 11" id="KW-0028">Amino-acid biosynthesis</keyword>
<keyword evidence="13" id="KW-1185">Reference proteome</keyword>
<evidence type="ECO:0000256" key="4">
    <source>
        <dbReference type="ARBA" id="ARBA00022605"/>
    </source>
</evidence>
<comment type="subunit">
    <text evidence="11">Monomer.</text>
</comment>
<feature type="binding site" evidence="11">
    <location>
        <position position="78"/>
    </location>
    <ligand>
        <name>substrate</name>
    </ligand>
</feature>
<dbReference type="RefSeq" id="WP_093217069.1">
    <property type="nucleotide sequence ID" value="NZ_FNFL01000008.1"/>
</dbReference>
<dbReference type="SUPFAM" id="SSF52540">
    <property type="entry name" value="P-loop containing nucleoside triphosphate hydrolases"/>
    <property type="match status" value="1"/>
</dbReference>
<comment type="catalytic activity">
    <reaction evidence="10 11">
        <text>shikimate + ATP = 3-phosphoshikimate + ADP + H(+)</text>
        <dbReference type="Rhea" id="RHEA:13121"/>
        <dbReference type="ChEBI" id="CHEBI:15378"/>
        <dbReference type="ChEBI" id="CHEBI:30616"/>
        <dbReference type="ChEBI" id="CHEBI:36208"/>
        <dbReference type="ChEBI" id="CHEBI:145989"/>
        <dbReference type="ChEBI" id="CHEBI:456216"/>
        <dbReference type="EC" id="2.7.1.71"/>
    </reaction>
</comment>
<dbReference type="GO" id="GO:0000287">
    <property type="term" value="F:magnesium ion binding"/>
    <property type="evidence" value="ECO:0007669"/>
    <property type="project" value="UniProtKB-UniRule"/>
</dbReference>
<feature type="binding site" evidence="11">
    <location>
        <position position="15"/>
    </location>
    <ligand>
        <name>Mg(2+)</name>
        <dbReference type="ChEBI" id="CHEBI:18420"/>
    </ligand>
</feature>
<name>A0A1G9CU85_9BACI</name>
<dbReference type="EMBL" id="FNFL01000008">
    <property type="protein sequence ID" value="SDK55232.1"/>
    <property type="molecule type" value="Genomic_DNA"/>
</dbReference>
<sequence>MKSLFLIGFMGSGKTSVMVSLARKLGLPYIDTDKAIEEEQEQRIPAIFEEEGEAAFRKYESEILQKMPKLDTVIATGGGIVEKEKNREWLKRNGTIVYLHTSLQEINKRLAEDQSRPLWKRHDKTALYTSRLAKYEDAATVRVTTDFKTPEQIADEIIELIKKQQYG</sequence>
<accession>A0A1G9CU85</accession>
<organism evidence="12 13">
    <name type="scientific">Sediminibacillus albus</name>
    <dbReference type="NCBI Taxonomy" id="407036"/>
    <lineage>
        <taxon>Bacteria</taxon>
        <taxon>Bacillati</taxon>
        <taxon>Bacillota</taxon>
        <taxon>Bacilli</taxon>
        <taxon>Bacillales</taxon>
        <taxon>Bacillaceae</taxon>
        <taxon>Sediminibacillus</taxon>
    </lineage>
</organism>
<feature type="binding site" evidence="11">
    <location>
        <position position="33"/>
    </location>
    <ligand>
        <name>substrate</name>
    </ligand>
</feature>
<dbReference type="InterPro" id="IPR023000">
    <property type="entry name" value="Shikimate_kinase_CS"/>
</dbReference>
<evidence type="ECO:0000256" key="8">
    <source>
        <dbReference type="ARBA" id="ARBA00022840"/>
    </source>
</evidence>
<dbReference type="UniPathway" id="UPA00053">
    <property type="reaction ID" value="UER00088"/>
</dbReference>
<dbReference type="HAMAP" id="MF_00109">
    <property type="entry name" value="Shikimate_kinase"/>
    <property type="match status" value="1"/>
</dbReference>
<keyword evidence="8 11" id="KW-0067">ATP-binding</keyword>
<evidence type="ECO:0000256" key="1">
    <source>
        <dbReference type="ARBA" id="ARBA00004842"/>
    </source>
</evidence>
<dbReference type="GO" id="GO:0004765">
    <property type="term" value="F:shikimate kinase activity"/>
    <property type="evidence" value="ECO:0007669"/>
    <property type="project" value="UniProtKB-UniRule"/>
</dbReference>
<dbReference type="OrthoDB" id="9800332at2"/>
<comment type="caution">
    <text evidence="11">Lacks conserved residue(s) required for the propagation of feature annotation.</text>
</comment>
<comment type="subcellular location">
    <subcellularLocation>
        <location evidence="11">Cytoplasm</location>
    </subcellularLocation>
</comment>
<dbReference type="InterPro" id="IPR000623">
    <property type="entry name" value="Shikimate_kinase/TSH1"/>
</dbReference>
<keyword evidence="9 11" id="KW-0057">Aromatic amino acid biosynthesis</keyword>
<keyword evidence="5 11" id="KW-0808">Transferase</keyword>
<keyword evidence="11" id="KW-0479">Metal-binding</keyword>
<dbReference type="GO" id="GO:0005524">
    <property type="term" value="F:ATP binding"/>
    <property type="evidence" value="ECO:0007669"/>
    <property type="project" value="UniProtKB-UniRule"/>
</dbReference>
<dbReference type="STRING" id="407036.SAMN05216243_3544"/>
<evidence type="ECO:0000256" key="5">
    <source>
        <dbReference type="ARBA" id="ARBA00022679"/>
    </source>
</evidence>
<dbReference type="InterPro" id="IPR031322">
    <property type="entry name" value="Shikimate/glucono_kinase"/>
</dbReference>
<evidence type="ECO:0000256" key="11">
    <source>
        <dbReference type="HAMAP-Rule" id="MF_00109"/>
    </source>
</evidence>
<feature type="binding site" evidence="11">
    <location>
        <position position="57"/>
    </location>
    <ligand>
        <name>substrate</name>
    </ligand>
</feature>
<evidence type="ECO:0000256" key="10">
    <source>
        <dbReference type="ARBA" id="ARBA00048567"/>
    </source>
</evidence>
<dbReference type="GO" id="GO:0005829">
    <property type="term" value="C:cytosol"/>
    <property type="evidence" value="ECO:0007669"/>
    <property type="project" value="TreeGrafter"/>
</dbReference>
<dbReference type="AlphaFoldDB" id="A0A1G9CU85"/>
<feature type="binding site" evidence="11">
    <location>
        <position position="131"/>
    </location>
    <ligand>
        <name>substrate</name>
    </ligand>
</feature>
<evidence type="ECO:0000256" key="9">
    <source>
        <dbReference type="ARBA" id="ARBA00023141"/>
    </source>
</evidence>
<proteinExistence type="inferred from homology"/>
<protein>
    <recommendedName>
        <fullName evidence="3 11">Shikimate kinase</fullName>
        <shortName evidence="11">SK</shortName>
        <ecNumber evidence="3 11">2.7.1.71</ecNumber>
    </recommendedName>
</protein>
<dbReference type="Pfam" id="PF01202">
    <property type="entry name" value="SKI"/>
    <property type="match status" value="1"/>
</dbReference>
<comment type="similarity">
    <text evidence="2 11">Belongs to the shikimate kinase family.</text>
</comment>
<dbReference type="CDD" id="cd00464">
    <property type="entry name" value="SK"/>
    <property type="match status" value="1"/>
</dbReference>
<dbReference type="Gene3D" id="3.40.50.300">
    <property type="entry name" value="P-loop containing nucleotide triphosphate hydrolases"/>
    <property type="match status" value="1"/>
</dbReference>
<evidence type="ECO:0000256" key="3">
    <source>
        <dbReference type="ARBA" id="ARBA00012154"/>
    </source>
</evidence>
<keyword evidence="7 11" id="KW-0418">Kinase</keyword>
<comment type="pathway">
    <text evidence="1 11">Metabolic intermediate biosynthesis; chorismate biosynthesis; chorismate from D-erythrose 4-phosphate and phosphoenolpyruvate: step 5/7.</text>
</comment>
<dbReference type="Proteomes" id="UP000198694">
    <property type="component" value="Unassembled WGS sequence"/>
</dbReference>